<dbReference type="eggNOG" id="COG2949">
    <property type="taxonomic scope" value="Bacteria"/>
</dbReference>
<keyword evidence="3" id="KW-1185">Reference proteome</keyword>
<dbReference type="PANTHER" id="PTHR30336">
    <property type="entry name" value="INNER MEMBRANE PROTEIN, PROBABLE PERMEASE"/>
    <property type="match status" value="1"/>
</dbReference>
<organism evidence="2 3">
    <name type="scientific">Desulfosporosinus meridiei (strain ATCC BAA-275 / DSM 13257 / KCTC 12902 / NCIMB 13706 / S10)</name>
    <dbReference type="NCBI Taxonomy" id="768704"/>
    <lineage>
        <taxon>Bacteria</taxon>
        <taxon>Bacillati</taxon>
        <taxon>Bacillota</taxon>
        <taxon>Clostridia</taxon>
        <taxon>Eubacteriales</taxon>
        <taxon>Desulfitobacteriaceae</taxon>
        <taxon>Desulfosporosinus</taxon>
    </lineage>
</organism>
<dbReference type="OrthoDB" id="9782395at2"/>
<evidence type="ECO:0000313" key="2">
    <source>
        <dbReference type="EMBL" id="AFQ42809.1"/>
    </source>
</evidence>
<name>J7IRL0_DESMD</name>
<dbReference type="GO" id="GO:0005886">
    <property type="term" value="C:plasma membrane"/>
    <property type="evidence" value="ECO:0007669"/>
    <property type="project" value="TreeGrafter"/>
</dbReference>
<dbReference type="RefSeq" id="WP_014901729.1">
    <property type="nucleotide sequence ID" value="NC_018515.1"/>
</dbReference>
<sequence length="223" mass="24789">MKKRVKQLLISLVLLTILGGSTALIINYYVQSVGEGYILSTDDVPSADAVLVLGAYVFPSGTVSTMLKDRLTVGYELYELGKAPKLLVSGDHGRKDYDEVNSMKTFLKEKGVPGQDVFMDHAGFSTYESMYRARDIFGVQKVIIVTQEYHLKRAVFVARAMGLEAYGVSSDRHDYGEAMIMYNLREIAARNKDFLWAKVIKPDPTFLGDSIPVIGDGKVTDDR</sequence>
<evidence type="ECO:0000259" key="1">
    <source>
        <dbReference type="Pfam" id="PF02698"/>
    </source>
</evidence>
<dbReference type="PANTHER" id="PTHR30336:SF6">
    <property type="entry name" value="INTEGRAL MEMBRANE PROTEIN"/>
    <property type="match status" value="1"/>
</dbReference>
<dbReference type="KEGG" id="dmi:Desmer_0777"/>
<dbReference type="InterPro" id="IPR003848">
    <property type="entry name" value="DUF218"/>
</dbReference>
<proteinExistence type="predicted"/>
<dbReference type="EMBL" id="CP003629">
    <property type="protein sequence ID" value="AFQ42809.1"/>
    <property type="molecule type" value="Genomic_DNA"/>
</dbReference>
<feature type="domain" description="DUF218" evidence="1">
    <location>
        <begin position="48"/>
        <end position="165"/>
    </location>
</feature>
<dbReference type="Proteomes" id="UP000005262">
    <property type="component" value="Chromosome"/>
</dbReference>
<dbReference type="Pfam" id="PF02698">
    <property type="entry name" value="DUF218"/>
    <property type="match status" value="1"/>
</dbReference>
<reference evidence="3" key="2">
    <citation type="submission" date="2012-08" db="EMBL/GenBank/DDBJ databases">
        <title>Finished genome of Desulfosporosinus meridiei DSM 13257.</title>
        <authorList>
            <person name="Huntemann M."/>
            <person name="Wei C.-L."/>
            <person name="Han J."/>
            <person name="Detter J.C."/>
            <person name="Han C."/>
            <person name="Davenport K."/>
            <person name="Daligault H."/>
            <person name="Erkkila T."/>
            <person name="Gu W."/>
            <person name="Munk A.C.C."/>
            <person name="Teshima H."/>
            <person name="Xu Y."/>
            <person name="Chain P."/>
            <person name="Tapia R."/>
            <person name="Chen A."/>
            <person name="Krypides N."/>
            <person name="Mavromatis K."/>
            <person name="Markowitz V."/>
            <person name="Szeto E."/>
            <person name="Ivanova N."/>
            <person name="Mikhailova N."/>
            <person name="Ovchinnikova G."/>
            <person name="Pagani I."/>
            <person name="Pati A."/>
            <person name="Goodwin L."/>
            <person name="Peters L."/>
            <person name="Pitluck S."/>
            <person name="Woyke T."/>
            <person name="Pester M."/>
            <person name="Spring S."/>
            <person name="Ollivier B."/>
            <person name="Rattei T."/>
            <person name="Klenk H.-P."/>
            <person name="Wagner M."/>
            <person name="Loy A."/>
        </authorList>
    </citation>
    <scope>NUCLEOTIDE SEQUENCE [LARGE SCALE GENOMIC DNA]</scope>
    <source>
        <strain evidence="3">ATCC BAA-275 / DSM 13257 / NCIMB 13706 / S10</strain>
    </source>
</reference>
<gene>
    <name evidence="2" type="ordered locus">Desmer_0777</name>
</gene>
<dbReference type="HOGENOM" id="CLU_051474_0_1_9"/>
<dbReference type="InterPro" id="IPR051599">
    <property type="entry name" value="Cell_Envelope_Assoc"/>
</dbReference>
<protein>
    <submittedName>
        <fullName evidence="2">Uncharacterized membrane protein</fullName>
    </submittedName>
</protein>
<accession>J7IRL0</accession>
<dbReference type="CDD" id="cd06259">
    <property type="entry name" value="YdcF-like"/>
    <property type="match status" value="1"/>
</dbReference>
<reference evidence="2 3" key="1">
    <citation type="journal article" date="2012" name="J. Bacteriol.">
        <title>Complete genome sequences of Desulfosporosinus orientis DSM765T, Desulfosporosinus youngiae DSM17734T, Desulfosporosinus meridiei DSM13257T, and Desulfosporosinus acidiphilus DSM22704T.</title>
        <authorList>
            <person name="Pester M."/>
            <person name="Brambilla E."/>
            <person name="Alazard D."/>
            <person name="Rattei T."/>
            <person name="Weinmaier T."/>
            <person name="Han J."/>
            <person name="Lucas S."/>
            <person name="Lapidus A."/>
            <person name="Cheng J.F."/>
            <person name="Goodwin L."/>
            <person name="Pitluck S."/>
            <person name="Peters L."/>
            <person name="Ovchinnikova G."/>
            <person name="Teshima H."/>
            <person name="Detter J.C."/>
            <person name="Han C.S."/>
            <person name="Tapia R."/>
            <person name="Land M.L."/>
            <person name="Hauser L."/>
            <person name="Kyrpides N.C."/>
            <person name="Ivanova N.N."/>
            <person name="Pagani I."/>
            <person name="Huntmann M."/>
            <person name="Wei C.L."/>
            <person name="Davenport K.W."/>
            <person name="Daligault H."/>
            <person name="Chain P.S."/>
            <person name="Chen A."/>
            <person name="Mavromatis K."/>
            <person name="Markowitz V."/>
            <person name="Szeto E."/>
            <person name="Mikhailova N."/>
            <person name="Pati A."/>
            <person name="Wagner M."/>
            <person name="Woyke T."/>
            <person name="Ollivier B."/>
            <person name="Klenk H.P."/>
            <person name="Spring S."/>
            <person name="Loy A."/>
        </authorList>
    </citation>
    <scope>NUCLEOTIDE SEQUENCE [LARGE SCALE GENOMIC DNA]</scope>
    <source>
        <strain evidence="3">ATCC BAA-275 / DSM 13257 / NCIMB 13706 / S10</strain>
    </source>
</reference>
<dbReference type="AlphaFoldDB" id="J7IRL0"/>
<evidence type="ECO:0000313" key="3">
    <source>
        <dbReference type="Proteomes" id="UP000005262"/>
    </source>
</evidence>